<organism evidence="3 4">
    <name type="scientific">Streptomyces beihaiensis</name>
    <dbReference type="NCBI Taxonomy" id="2984495"/>
    <lineage>
        <taxon>Bacteria</taxon>
        <taxon>Bacillati</taxon>
        <taxon>Actinomycetota</taxon>
        <taxon>Actinomycetes</taxon>
        <taxon>Kitasatosporales</taxon>
        <taxon>Streptomycetaceae</taxon>
        <taxon>Streptomyces</taxon>
    </lineage>
</organism>
<keyword evidence="4" id="KW-1185">Reference proteome</keyword>
<feature type="transmembrane region" description="Helical" evidence="2">
    <location>
        <begin position="49"/>
        <end position="70"/>
    </location>
</feature>
<evidence type="ECO:0000313" key="4">
    <source>
        <dbReference type="Proteomes" id="UP001163064"/>
    </source>
</evidence>
<sequence length="71" mass="7919">MSEQSEQRNAEDEEFYSRDRPAHHPTLPEDRPRGNAGGPILPTLHHRGFWFTTAVVIGVILVIAVGIALFP</sequence>
<dbReference type="RefSeq" id="WP_266604322.1">
    <property type="nucleotide sequence ID" value="NZ_JAPHNL010000310.1"/>
</dbReference>
<accession>A0ABT3U5C7</accession>
<reference evidence="3" key="1">
    <citation type="submission" date="2022-10" db="EMBL/GenBank/DDBJ databases">
        <title>Streptomyces beihaiensis sp. nov., a chitin degrading actinobacterium, isolated from shrimp pond soil.</title>
        <authorList>
            <person name="Xie J."/>
            <person name="Shen N."/>
        </authorList>
    </citation>
    <scope>NUCLEOTIDE SEQUENCE</scope>
    <source>
        <strain evidence="3">GXMU-J5</strain>
    </source>
</reference>
<keyword evidence="2" id="KW-1133">Transmembrane helix</keyword>
<evidence type="ECO:0000256" key="2">
    <source>
        <dbReference type="SAM" id="Phobius"/>
    </source>
</evidence>
<proteinExistence type="predicted"/>
<gene>
    <name evidence="3" type="ORF">OFY01_27375</name>
</gene>
<comment type="caution">
    <text evidence="3">The sequence shown here is derived from an EMBL/GenBank/DDBJ whole genome shotgun (WGS) entry which is preliminary data.</text>
</comment>
<keyword evidence="2" id="KW-0812">Transmembrane</keyword>
<dbReference type="Proteomes" id="UP001163064">
    <property type="component" value="Unassembled WGS sequence"/>
</dbReference>
<name>A0ABT3U5C7_9ACTN</name>
<feature type="region of interest" description="Disordered" evidence="1">
    <location>
        <begin position="1"/>
        <end position="39"/>
    </location>
</feature>
<feature type="compositionally biased region" description="Basic and acidic residues" evidence="1">
    <location>
        <begin position="1"/>
        <end position="33"/>
    </location>
</feature>
<evidence type="ECO:0000256" key="1">
    <source>
        <dbReference type="SAM" id="MobiDB-lite"/>
    </source>
</evidence>
<protein>
    <submittedName>
        <fullName evidence="3">Uncharacterized protein</fullName>
    </submittedName>
</protein>
<keyword evidence="2" id="KW-0472">Membrane</keyword>
<dbReference type="EMBL" id="JAPHNL010000310">
    <property type="protein sequence ID" value="MCX3063415.1"/>
    <property type="molecule type" value="Genomic_DNA"/>
</dbReference>
<evidence type="ECO:0000313" key="3">
    <source>
        <dbReference type="EMBL" id="MCX3063415.1"/>
    </source>
</evidence>